<dbReference type="InParanoid" id="A0A0A0HZB5"/>
<dbReference type="AlphaFoldDB" id="A0A0A0HZB5"/>
<evidence type="ECO:0000313" key="1">
    <source>
        <dbReference type="EMBL" id="KGM92685.1"/>
    </source>
</evidence>
<dbReference type="HOGENOM" id="CLU_2740726_0_0_1"/>
<dbReference type="KEGG" id="pbn:PADG_11142"/>
<protein>
    <submittedName>
        <fullName evidence="1">Uncharacterized protein</fullName>
    </submittedName>
</protein>
<accession>A0A0A0HZB5</accession>
<evidence type="ECO:0000313" key="2">
    <source>
        <dbReference type="Proteomes" id="UP000001628"/>
    </source>
</evidence>
<organism evidence="1 2">
    <name type="scientific">Paracoccidioides brasiliensis (strain Pb18)</name>
    <dbReference type="NCBI Taxonomy" id="502780"/>
    <lineage>
        <taxon>Eukaryota</taxon>
        <taxon>Fungi</taxon>
        <taxon>Dikarya</taxon>
        <taxon>Ascomycota</taxon>
        <taxon>Pezizomycotina</taxon>
        <taxon>Eurotiomycetes</taxon>
        <taxon>Eurotiomycetidae</taxon>
        <taxon>Onygenales</taxon>
        <taxon>Ajellomycetaceae</taxon>
        <taxon>Paracoccidioides</taxon>
    </lineage>
</organism>
<dbReference type="VEuPathDB" id="FungiDB:PADG_11142"/>
<dbReference type="RefSeq" id="XP_010756738.1">
    <property type="nucleotide sequence ID" value="XM_010758436.1"/>
</dbReference>
<reference evidence="1 2" key="1">
    <citation type="journal article" date="2011" name="PLoS Genet.">
        <title>Comparative genomic analysis of human fungal pathogens causing paracoccidioidomycosis.</title>
        <authorList>
            <person name="Desjardins C.A."/>
            <person name="Champion M.D."/>
            <person name="Holder J.W."/>
            <person name="Muszewska A."/>
            <person name="Goldberg J."/>
            <person name="Bailao A.M."/>
            <person name="Brigido M.M."/>
            <person name="Ferreira M.E."/>
            <person name="Garcia A.M."/>
            <person name="Grynberg M."/>
            <person name="Gujja S."/>
            <person name="Heiman D.I."/>
            <person name="Henn M.R."/>
            <person name="Kodira C.D."/>
            <person name="Leon-Narvaez H."/>
            <person name="Longo L.V."/>
            <person name="Ma L.J."/>
            <person name="Malavazi I."/>
            <person name="Matsuo A.L."/>
            <person name="Morais F.V."/>
            <person name="Pereira M."/>
            <person name="Rodriguez-Brito S."/>
            <person name="Sakthikumar S."/>
            <person name="Salem-Izacc S.M."/>
            <person name="Sykes S.M."/>
            <person name="Teixeira M.M."/>
            <person name="Vallejo M.C."/>
            <person name="Walter M.E."/>
            <person name="Yandava C."/>
            <person name="Young S."/>
            <person name="Zeng Q."/>
            <person name="Zucker J."/>
            <person name="Felipe M.S."/>
            <person name="Goldman G.H."/>
            <person name="Haas B.J."/>
            <person name="McEwen J.G."/>
            <person name="Nino-Vega G."/>
            <person name="Puccia R."/>
            <person name="San-Blas G."/>
            <person name="Soares C.M."/>
            <person name="Birren B.W."/>
            <person name="Cuomo C.A."/>
        </authorList>
    </citation>
    <scope>NUCLEOTIDE SEQUENCE [LARGE SCALE GENOMIC DNA]</scope>
    <source>
        <strain evidence="1 2">Pb18</strain>
    </source>
</reference>
<name>A0A0A0HZB5_PARBD</name>
<gene>
    <name evidence="1" type="ORF">PADG_11142</name>
</gene>
<dbReference type="Proteomes" id="UP000001628">
    <property type="component" value="Unassembled WGS sequence"/>
</dbReference>
<dbReference type="EMBL" id="KN275957">
    <property type="protein sequence ID" value="KGM92685.1"/>
    <property type="molecule type" value="Genomic_DNA"/>
</dbReference>
<keyword evidence="2" id="KW-1185">Reference proteome</keyword>
<sequence>MTLWLEGLELHAKNNIGRLDNESLFHQNQNLDDFSNVPDFDKLLVQSKVKMYSGKILVIQEAKVNTLTRDQ</sequence>
<proteinExistence type="predicted"/>
<dbReference type="GeneID" id="22587039"/>